<comment type="caution">
    <text evidence="3">The sequence shown here is derived from an EMBL/GenBank/DDBJ whole genome shotgun (WGS) entry which is preliminary data.</text>
</comment>
<evidence type="ECO:0000256" key="2">
    <source>
        <dbReference type="SAM" id="SignalP"/>
    </source>
</evidence>
<dbReference type="EMBL" id="BAABCN010000008">
    <property type="protein sequence ID" value="GAA3883890.1"/>
    <property type="molecule type" value="Genomic_DNA"/>
</dbReference>
<sequence length="359" mass="37407">MPTTSAVSRRFSRLAATALLAMLAFTVVAPATAFADDSDGISGTPADANGPDGRSRLSYQAAPGQHLDDFYTVRNTGTTSQSFTVFATDAFNTDDGAYGLLDTDATATDAGSWVAFEGGAAQLSVPLEPGASATVPFTVDVPADARPGDHAAGIVISSVSPVGEILVDKRVATRLYVRVPGDLQPNLTISAISADYASELNPFTGAVDVTFTVANNGNVALAARTLVGANAVFGIGVGENVSGEIAELLPGAHRTLTVTVPDIGQWGYLNAVVKLAPTVDADALNPGPLREVSRDSAVIAVPWILLALLLIAGVVMLGLRLRGKRDEKNARLWLEYTEAEARRRAAEDAADARIEEMTK</sequence>
<accession>A0ABP7KPG9</accession>
<evidence type="ECO:0000256" key="1">
    <source>
        <dbReference type="SAM" id="Phobius"/>
    </source>
</evidence>
<evidence type="ECO:0000313" key="3">
    <source>
        <dbReference type="EMBL" id="GAA3883890.1"/>
    </source>
</evidence>
<keyword evidence="1" id="KW-1133">Transmembrane helix</keyword>
<feature type="transmembrane region" description="Helical" evidence="1">
    <location>
        <begin position="300"/>
        <end position="321"/>
    </location>
</feature>
<reference evidence="4" key="1">
    <citation type="journal article" date="2019" name="Int. J. Syst. Evol. Microbiol.">
        <title>The Global Catalogue of Microorganisms (GCM) 10K type strain sequencing project: providing services to taxonomists for standard genome sequencing and annotation.</title>
        <authorList>
            <consortium name="The Broad Institute Genomics Platform"/>
            <consortium name="The Broad Institute Genome Sequencing Center for Infectious Disease"/>
            <person name="Wu L."/>
            <person name="Ma J."/>
        </authorList>
    </citation>
    <scope>NUCLEOTIDE SEQUENCE [LARGE SCALE GENOMIC DNA]</scope>
    <source>
        <strain evidence="4">JCM 17021</strain>
    </source>
</reference>
<feature type="signal peptide" evidence="2">
    <location>
        <begin position="1"/>
        <end position="35"/>
    </location>
</feature>
<organism evidence="3 4">
    <name type="scientific">Leifsonia kafniensis</name>
    <dbReference type="NCBI Taxonomy" id="475957"/>
    <lineage>
        <taxon>Bacteria</taxon>
        <taxon>Bacillati</taxon>
        <taxon>Actinomycetota</taxon>
        <taxon>Actinomycetes</taxon>
        <taxon>Micrococcales</taxon>
        <taxon>Microbacteriaceae</taxon>
        <taxon>Leifsonia</taxon>
    </lineage>
</organism>
<keyword evidence="1" id="KW-0812">Transmembrane</keyword>
<keyword evidence="4" id="KW-1185">Reference proteome</keyword>
<dbReference type="RefSeq" id="WP_345067727.1">
    <property type="nucleotide sequence ID" value="NZ_BAABCN010000008.1"/>
</dbReference>
<gene>
    <name evidence="3" type="ORF">GCM10022381_27600</name>
</gene>
<evidence type="ECO:0008006" key="5">
    <source>
        <dbReference type="Google" id="ProtNLM"/>
    </source>
</evidence>
<feature type="chain" id="PRO_5047122272" description="DUF916 domain-containing protein" evidence="2">
    <location>
        <begin position="36"/>
        <end position="359"/>
    </location>
</feature>
<protein>
    <recommendedName>
        <fullName evidence="5">DUF916 domain-containing protein</fullName>
    </recommendedName>
</protein>
<keyword evidence="2" id="KW-0732">Signal</keyword>
<name>A0ABP7KPG9_9MICO</name>
<dbReference type="Proteomes" id="UP001501803">
    <property type="component" value="Unassembled WGS sequence"/>
</dbReference>
<proteinExistence type="predicted"/>
<keyword evidence="1" id="KW-0472">Membrane</keyword>
<evidence type="ECO:0000313" key="4">
    <source>
        <dbReference type="Proteomes" id="UP001501803"/>
    </source>
</evidence>